<dbReference type="EMBL" id="CP001674">
    <property type="protein sequence ID" value="ACT51555.1"/>
    <property type="molecule type" value="Genomic_DNA"/>
</dbReference>
<evidence type="ECO:0000259" key="1">
    <source>
        <dbReference type="PROSITE" id="PS51464"/>
    </source>
</evidence>
<dbReference type="HOGENOM" id="CLU_080999_3_1_4"/>
<dbReference type="STRING" id="582744.Msip34_2313"/>
<dbReference type="InterPro" id="IPR035461">
    <property type="entry name" value="GmhA/DiaA"/>
</dbReference>
<dbReference type="OrthoDB" id="9810929at2"/>
<keyword evidence="3" id="KW-1185">Reference proteome</keyword>
<keyword evidence="2" id="KW-0413">Isomerase</keyword>
<organism evidence="2 3">
    <name type="scientific">Methylovorus glucosotrophus (strain SIP3-4)</name>
    <dbReference type="NCBI Taxonomy" id="582744"/>
    <lineage>
        <taxon>Bacteria</taxon>
        <taxon>Pseudomonadati</taxon>
        <taxon>Pseudomonadota</taxon>
        <taxon>Betaproteobacteria</taxon>
        <taxon>Nitrosomonadales</taxon>
        <taxon>Methylophilaceae</taxon>
        <taxon>Methylovorus</taxon>
    </lineage>
</organism>
<evidence type="ECO:0000313" key="2">
    <source>
        <dbReference type="EMBL" id="ACT51555.1"/>
    </source>
</evidence>
<reference evidence="3" key="1">
    <citation type="submission" date="2009-07" db="EMBL/GenBank/DDBJ databases">
        <title>Complete sequence of chromosome of Methylovorus sp. SIP3-4.</title>
        <authorList>
            <person name="Lucas S."/>
            <person name="Copeland A."/>
            <person name="Lapidus A."/>
            <person name="Glavina del Rio T."/>
            <person name="Tice H."/>
            <person name="Bruce D."/>
            <person name="Goodwin L."/>
            <person name="Pitluck S."/>
            <person name="Clum A."/>
            <person name="Larimer F."/>
            <person name="Land M."/>
            <person name="Hauser L."/>
            <person name="Kyrpides N."/>
            <person name="Mikhailova N."/>
            <person name="Kayluzhnaya M."/>
            <person name="Chistoserdova L."/>
        </authorList>
    </citation>
    <scope>NUCLEOTIDE SEQUENCE [LARGE SCALE GENOMIC DNA]</scope>
    <source>
        <strain evidence="3">SIP3-4</strain>
    </source>
</reference>
<dbReference type="AlphaFoldDB" id="C6XA14"/>
<name>C6XA14_METGS</name>
<dbReference type="SUPFAM" id="SSF53697">
    <property type="entry name" value="SIS domain"/>
    <property type="match status" value="1"/>
</dbReference>
<dbReference type="Proteomes" id="UP000002743">
    <property type="component" value="Chromosome"/>
</dbReference>
<dbReference type="InterPro" id="IPR046348">
    <property type="entry name" value="SIS_dom_sf"/>
</dbReference>
<dbReference type="NCBIfam" id="NF010546">
    <property type="entry name" value="PRK13936.1"/>
    <property type="match status" value="1"/>
</dbReference>
<dbReference type="PANTHER" id="PTHR30390:SF6">
    <property type="entry name" value="DNAA INITIATOR-ASSOCIATING PROTEIN DIAA"/>
    <property type="match status" value="1"/>
</dbReference>
<dbReference type="Pfam" id="PF13580">
    <property type="entry name" value="SIS_2"/>
    <property type="match status" value="1"/>
</dbReference>
<reference evidence="2 3" key="2">
    <citation type="journal article" date="2011" name="J. Bacteriol.">
        <title>Genomes of three methylotrophs from a single niche uncover genetic and metabolic divergence of Methylophilaceae.</title>
        <authorList>
            <person name="Lapidus A."/>
            <person name="Clum A."/>
            <person name="Labutti K."/>
            <person name="Kaluzhnaya M.G."/>
            <person name="Lim S."/>
            <person name="Beck D.A."/>
            <person name="Glavina Del Rio T."/>
            <person name="Nolan M."/>
            <person name="Mavromatis K."/>
            <person name="Huntemann M."/>
            <person name="Lucas S."/>
            <person name="Lidstrom M.E."/>
            <person name="Ivanova N."/>
            <person name="Chistoserdova L."/>
        </authorList>
    </citation>
    <scope>NUCLEOTIDE SEQUENCE [LARGE SCALE GENOMIC DNA]</scope>
    <source>
        <strain evidence="2 3">SIP3-4</strain>
    </source>
</reference>
<dbReference type="KEGG" id="mei:Msip34_2313"/>
<dbReference type="RefSeq" id="WP_015830856.1">
    <property type="nucleotide sequence ID" value="NC_012969.1"/>
</dbReference>
<dbReference type="GO" id="GO:1901135">
    <property type="term" value="P:carbohydrate derivative metabolic process"/>
    <property type="evidence" value="ECO:0007669"/>
    <property type="project" value="InterPro"/>
</dbReference>
<dbReference type="Gene3D" id="3.40.50.10490">
    <property type="entry name" value="Glucose-6-phosphate isomerase like protein, domain 1"/>
    <property type="match status" value="1"/>
</dbReference>
<dbReference type="GO" id="GO:0097367">
    <property type="term" value="F:carbohydrate derivative binding"/>
    <property type="evidence" value="ECO:0007669"/>
    <property type="project" value="InterPro"/>
</dbReference>
<protein>
    <submittedName>
        <fullName evidence="2">Phosphoheptose isomerase</fullName>
    </submittedName>
</protein>
<dbReference type="CDD" id="cd05006">
    <property type="entry name" value="SIS_GmhA"/>
    <property type="match status" value="1"/>
</dbReference>
<dbReference type="PROSITE" id="PS51464">
    <property type="entry name" value="SIS"/>
    <property type="match status" value="1"/>
</dbReference>
<dbReference type="InterPro" id="IPR050099">
    <property type="entry name" value="SIS_GmhA/DiaA_subfam"/>
</dbReference>
<gene>
    <name evidence="2" type="ordered locus">Msip34_2313</name>
</gene>
<sequence>MDITERIAGHFTESANLKLQLGDLLARPIVAAAEMIVQAQLNEKKVLACGNGGSAASAQYFASRMLNQFEMERPGLAAVAISADNSTLTAIANHGHFDHIFSKQVTALGHTGDVLLAISTSGNSRNILRAIEAAKDRNMTVIALSGGDGGELVELLTDEDIHIGVPHDNASRVQEAYILILHCLCDAIDCTLLGVN</sequence>
<dbReference type="eggNOG" id="COG0279">
    <property type="taxonomic scope" value="Bacteria"/>
</dbReference>
<evidence type="ECO:0000313" key="3">
    <source>
        <dbReference type="Proteomes" id="UP000002743"/>
    </source>
</evidence>
<accession>C6XA14</accession>
<dbReference type="PANTHER" id="PTHR30390">
    <property type="entry name" value="SEDOHEPTULOSE 7-PHOSPHATE ISOMERASE / DNAA INITIATOR-ASSOCIATING FACTOR FOR REPLICATION INITIATION"/>
    <property type="match status" value="1"/>
</dbReference>
<dbReference type="InterPro" id="IPR001347">
    <property type="entry name" value="SIS_dom"/>
</dbReference>
<feature type="domain" description="SIS" evidence="1">
    <location>
        <begin position="32"/>
        <end position="196"/>
    </location>
</feature>
<proteinExistence type="predicted"/>
<dbReference type="GO" id="GO:0016853">
    <property type="term" value="F:isomerase activity"/>
    <property type="evidence" value="ECO:0007669"/>
    <property type="project" value="UniProtKB-KW"/>
</dbReference>